<sequence length="70" mass="7609">MEIVLAARQHLEEAGPVVDEAGRIIVAASYRPVITGREIQLRKRRTRYGPGSTATRPSCMPCSTDPDCPG</sequence>
<dbReference type="EMBL" id="AORZ01000181">
    <property type="protein sequence ID" value="EME96711.1"/>
    <property type="molecule type" value="Genomic_DNA"/>
</dbReference>
<comment type="caution">
    <text evidence="2">The sequence shown here is derived from an EMBL/GenBank/DDBJ whole genome shotgun (WGS) entry which is preliminary data.</text>
</comment>
<organism evidence="2 3">
    <name type="scientific">Streptomyces mobaraensis (strain ATCC 29032 / DSM 40847 / JCM 4168 / NBRC 13819 / NCIMB 11159 / IPCR 16-22)</name>
    <dbReference type="NCBI Taxonomy" id="1223523"/>
    <lineage>
        <taxon>Bacteria</taxon>
        <taxon>Bacillati</taxon>
        <taxon>Actinomycetota</taxon>
        <taxon>Actinomycetes</taxon>
        <taxon>Kitasatosporales</taxon>
        <taxon>Streptomycetaceae</taxon>
        <taxon>Streptomyces</taxon>
    </lineage>
</organism>
<name>M3BYH4_STRM1</name>
<protein>
    <submittedName>
        <fullName evidence="2">Uncharacterized protein</fullName>
    </submittedName>
</protein>
<dbReference type="Proteomes" id="UP000011740">
    <property type="component" value="Unassembled WGS sequence"/>
</dbReference>
<evidence type="ECO:0000313" key="2">
    <source>
        <dbReference type="EMBL" id="EME96711.1"/>
    </source>
</evidence>
<feature type="region of interest" description="Disordered" evidence="1">
    <location>
        <begin position="47"/>
        <end position="70"/>
    </location>
</feature>
<dbReference type="AlphaFoldDB" id="M3BYH4"/>
<proteinExistence type="predicted"/>
<accession>M3BYH4</accession>
<gene>
    <name evidence="2" type="ORF">H340_30121</name>
</gene>
<evidence type="ECO:0000256" key="1">
    <source>
        <dbReference type="SAM" id="MobiDB-lite"/>
    </source>
</evidence>
<reference evidence="2 3" key="1">
    <citation type="journal article" date="2013" name="Genome Announc.">
        <title>Whole-Genome Shotgun Assembly and Analysis of the Genome of Streptomyces mobaraensis DSM 40847, a Strain for Industrial Production of Microbial Transglutaminase.</title>
        <authorList>
            <person name="Yang H."/>
            <person name="He T."/>
            <person name="Wu W."/>
            <person name="Zhu W."/>
            <person name="Lu B."/>
            <person name="Sun W."/>
        </authorList>
    </citation>
    <scope>NUCLEOTIDE SEQUENCE [LARGE SCALE GENOMIC DNA]</scope>
    <source>
        <strain evidence="2 3">DSM 40847</strain>
    </source>
</reference>
<evidence type="ECO:0000313" key="3">
    <source>
        <dbReference type="Proteomes" id="UP000011740"/>
    </source>
</evidence>